<dbReference type="SUPFAM" id="SSF50891">
    <property type="entry name" value="Cyclophilin-like"/>
    <property type="match status" value="1"/>
</dbReference>
<dbReference type="PANTHER" id="PTHR38435">
    <property type="match status" value="1"/>
</dbReference>
<dbReference type="InterPro" id="IPR013785">
    <property type="entry name" value="Aldolase_TIM"/>
</dbReference>
<evidence type="ECO:0000313" key="3">
    <source>
        <dbReference type="EMBL" id="ATP53905.1"/>
    </source>
</evidence>
<dbReference type="Pfam" id="PF05913">
    <property type="entry name" value="MupG_C"/>
    <property type="match status" value="1"/>
</dbReference>
<dbReference type="Proteomes" id="UP000225608">
    <property type="component" value="Chromosome"/>
</dbReference>
<name>A0A2D1TX56_9ACTN</name>
<evidence type="ECO:0000313" key="4">
    <source>
        <dbReference type="Proteomes" id="UP000225608"/>
    </source>
</evidence>
<dbReference type="InterPro" id="IPR029000">
    <property type="entry name" value="Cyclophilin-like_dom_sf"/>
</dbReference>
<dbReference type="AlphaFoldDB" id="A0A2D1TX56"/>
<dbReference type="PANTHER" id="PTHR38435:SF2">
    <property type="entry name" value="DUF871 DOMAIN-CONTAINING PROTEIN"/>
    <property type="match status" value="1"/>
</dbReference>
<dbReference type="EMBL" id="CP024160">
    <property type="protein sequence ID" value="ATP53905.1"/>
    <property type="molecule type" value="Genomic_DNA"/>
</dbReference>
<dbReference type="Gene3D" id="2.40.100.10">
    <property type="entry name" value="Cyclophilin-like"/>
    <property type="match status" value="1"/>
</dbReference>
<dbReference type="Gene3D" id="3.20.20.70">
    <property type="entry name" value="Aldolase class I"/>
    <property type="match status" value="1"/>
</dbReference>
<organism evidence="3 4">
    <name type="scientific">Collinsella aerofaciens</name>
    <dbReference type="NCBI Taxonomy" id="74426"/>
    <lineage>
        <taxon>Bacteria</taxon>
        <taxon>Bacillati</taxon>
        <taxon>Actinomycetota</taxon>
        <taxon>Coriobacteriia</taxon>
        <taxon>Coriobacteriales</taxon>
        <taxon>Coriobacteriaceae</taxon>
        <taxon>Collinsella</taxon>
    </lineage>
</organism>
<dbReference type="KEGG" id="caer:CSV91_04770"/>
<dbReference type="InterPro" id="IPR043894">
    <property type="entry name" value="MupG_C"/>
</dbReference>
<dbReference type="InterPro" id="IPR017853">
    <property type="entry name" value="GH"/>
</dbReference>
<evidence type="ECO:0000259" key="2">
    <source>
        <dbReference type="Pfam" id="PF19200"/>
    </source>
</evidence>
<reference evidence="3 4" key="1">
    <citation type="submission" date="2017-10" db="EMBL/GenBank/DDBJ databases">
        <title>Complete genome sequence of Collinsella aerofaciens isolated from the gut of a healthy adult Indian.</title>
        <authorList>
            <person name="Bag S."/>
            <person name="Ghosh T.S."/>
            <person name="Das B."/>
        </authorList>
    </citation>
    <scope>NUCLEOTIDE SEQUENCE [LARGE SCALE GENOMIC DNA]</scope>
    <source>
        <strain evidence="4">indica</strain>
    </source>
</reference>
<proteinExistence type="predicted"/>
<evidence type="ECO:0000259" key="1">
    <source>
        <dbReference type="Pfam" id="PF05913"/>
    </source>
</evidence>
<dbReference type="RefSeq" id="WP_099432011.1">
    <property type="nucleotide sequence ID" value="NZ_CP024160.1"/>
</dbReference>
<feature type="domain" description="6-phospho-N-acetylmuramidase N-terminal" evidence="2">
    <location>
        <begin position="3"/>
        <end position="232"/>
    </location>
</feature>
<dbReference type="Pfam" id="PF19200">
    <property type="entry name" value="MupG_N"/>
    <property type="match status" value="1"/>
</dbReference>
<protein>
    <submittedName>
        <fullName evidence="3">Cell surface protein</fullName>
    </submittedName>
</protein>
<dbReference type="SUPFAM" id="SSF51445">
    <property type="entry name" value="(Trans)glycosidases"/>
    <property type="match status" value="1"/>
</dbReference>
<gene>
    <name evidence="3" type="ORF">CSV91_04770</name>
</gene>
<feature type="domain" description="6-phospho-N-acetylmuramidase C-terminal" evidence="1">
    <location>
        <begin position="252"/>
        <end position="349"/>
    </location>
</feature>
<dbReference type="InterPro" id="IPR043797">
    <property type="entry name" value="MupG_N"/>
</dbReference>
<sequence length="350" mass="37860">MKTGISIYLSSPLQDIERTIEHGAAAGARYAFTSLHIPEDGGAAYADKVRHVLSLLSARGIALIADVGPRTCDLLGLERIEDLRDLGLEYLRLDYGFSARRVAELSGVFRIVVNASTVSSDEIASWREAGADVTRFAACHNFYPKPYTGLALEDIARVNLRLAALGFEIMAFVPGDANVRGPVFEGLPTVEAQRGRASKVALNMLELAHGADCDIVLVGDPDLSDAGWAQFAQVSAGYVDLQCELESGYAYVRGQIHHDRPDSSTLIFRSQESRTTLKPDSVPMDAGAGLSRKTGSIAVSNSGYGRYEGELEIARVDLPGDERMNVAGHITPEAMELLPFIKRGFGVRFV</sequence>
<accession>A0A2D1TX56</accession>
<dbReference type="InterPro" id="IPR008589">
    <property type="entry name" value="MupG"/>
</dbReference>